<evidence type="ECO:0000256" key="8">
    <source>
        <dbReference type="ARBA" id="ARBA00049893"/>
    </source>
</evidence>
<evidence type="ECO:0000256" key="7">
    <source>
        <dbReference type="ARBA" id="ARBA00048968"/>
    </source>
</evidence>
<proteinExistence type="inferred from homology"/>
<keyword evidence="3" id="KW-0808">Transferase</keyword>
<accession>A0A1F7W7B7</accession>
<comment type="catalytic activity">
    <reaction evidence="6">
        <text>adenosine + H2O + H(+) = inosine + NH4(+)</text>
        <dbReference type="Rhea" id="RHEA:24408"/>
        <dbReference type="ChEBI" id="CHEBI:15377"/>
        <dbReference type="ChEBI" id="CHEBI:15378"/>
        <dbReference type="ChEBI" id="CHEBI:16335"/>
        <dbReference type="ChEBI" id="CHEBI:17596"/>
        <dbReference type="ChEBI" id="CHEBI:28938"/>
        <dbReference type="EC" id="3.5.4.4"/>
    </reaction>
    <physiologicalReaction direction="left-to-right" evidence="6">
        <dbReference type="Rhea" id="RHEA:24409"/>
    </physiologicalReaction>
</comment>
<dbReference type="GO" id="GO:0017061">
    <property type="term" value="F:S-methyl-5-thioadenosine phosphorylase activity"/>
    <property type="evidence" value="ECO:0007669"/>
    <property type="project" value="UniProtKB-EC"/>
</dbReference>
<dbReference type="InterPro" id="IPR038371">
    <property type="entry name" value="Cu_polyphenol_OxRdtase_sf"/>
</dbReference>
<dbReference type="Gene3D" id="3.60.140.10">
    <property type="entry name" value="CNF1/YfiH-like putative cysteine hydrolases"/>
    <property type="match status" value="1"/>
</dbReference>
<sequence>MFFSDTLHPNMLDFFKKIGYSFSSAFQRGRRPTGGKRMHIPEPVYVRDLFGGKVTVIVFGAPFNWNYAGASREEMEAKNPGITAVLEEVMRKYEIKRALVPKPAFNAKVVTAENLPNELLPNFFRGADADGVILEKSGDAYFLASADCLATAIFDPQIDDVAALHSGRNALVDRAYLDNGDRRTHETVIDAACDALDEIAYNKESLADHRPRQVFLAAGIRPESFDHPIHDEKYGEANQRMIDHLIDMQAKREYLPPIIIDHEAGKIDLFALARHQLDAQDITDIREDAFDTATSTDAEGNFLFHSNRRDKVRRNLVIIKLN</sequence>
<dbReference type="EMBL" id="MGFD01000021">
    <property type="protein sequence ID" value="OGL98692.1"/>
    <property type="molecule type" value="Genomic_DNA"/>
</dbReference>
<evidence type="ECO:0000256" key="6">
    <source>
        <dbReference type="ARBA" id="ARBA00047989"/>
    </source>
</evidence>
<dbReference type="InterPro" id="IPR011324">
    <property type="entry name" value="Cytotoxic_necrot_fac-like_cat"/>
</dbReference>
<evidence type="ECO:0000256" key="4">
    <source>
        <dbReference type="ARBA" id="ARBA00022723"/>
    </source>
</evidence>
<organism evidence="9 10">
    <name type="scientific">Candidatus Uhrbacteria bacterium RIFOXYB2_FULL_45_11</name>
    <dbReference type="NCBI Taxonomy" id="1802421"/>
    <lineage>
        <taxon>Bacteria</taxon>
        <taxon>Candidatus Uhriibacteriota</taxon>
    </lineage>
</organism>
<reference evidence="9 10" key="1">
    <citation type="journal article" date="2016" name="Nat. Commun.">
        <title>Thousands of microbial genomes shed light on interconnected biogeochemical processes in an aquifer system.</title>
        <authorList>
            <person name="Anantharaman K."/>
            <person name="Brown C.T."/>
            <person name="Hug L.A."/>
            <person name="Sharon I."/>
            <person name="Castelle C.J."/>
            <person name="Probst A.J."/>
            <person name="Thomas B.C."/>
            <person name="Singh A."/>
            <person name="Wilkins M.J."/>
            <person name="Karaoz U."/>
            <person name="Brodie E.L."/>
            <person name="Williams K.H."/>
            <person name="Hubbard S.S."/>
            <person name="Banfield J.F."/>
        </authorList>
    </citation>
    <scope>NUCLEOTIDE SEQUENCE [LARGE SCALE GENOMIC DNA]</scope>
</reference>
<gene>
    <name evidence="9" type="ORF">A2318_00490</name>
</gene>
<comment type="catalytic activity">
    <reaction evidence="7">
        <text>adenosine + phosphate = alpha-D-ribose 1-phosphate + adenine</text>
        <dbReference type="Rhea" id="RHEA:27642"/>
        <dbReference type="ChEBI" id="CHEBI:16335"/>
        <dbReference type="ChEBI" id="CHEBI:16708"/>
        <dbReference type="ChEBI" id="CHEBI:43474"/>
        <dbReference type="ChEBI" id="CHEBI:57720"/>
        <dbReference type="EC" id="2.4.2.1"/>
    </reaction>
    <physiologicalReaction direction="left-to-right" evidence="7">
        <dbReference type="Rhea" id="RHEA:27643"/>
    </physiologicalReaction>
</comment>
<dbReference type="STRING" id="1802421.A2318_00490"/>
<evidence type="ECO:0000256" key="2">
    <source>
        <dbReference type="ARBA" id="ARBA00007353"/>
    </source>
</evidence>
<comment type="similarity">
    <text evidence="2">Belongs to the purine nucleoside phosphorylase YfiH/LACC1 family.</text>
</comment>
<dbReference type="Pfam" id="PF02578">
    <property type="entry name" value="Cu-oxidase_4"/>
    <property type="match status" value="1"/>
</dbReference>
<keyword evidence="4" id="KW-0479">Metal-binding</keyword>
<dbReference type="Proteomes" id="UP000177331">
    <property type="component" value="Unassembled WGS sequence"/>
</dbReference>
<dbReference type="GO" id="GO:0046872">
    <property type="term" value="F:metal ion binding"/>
    <property type="evidence" value="ECO:0007669"/>
    <property type="project" value="UniProtKB-KW"/>
</dbReference>
<comment type="catalytic activity">
    <reaction evidence="8">
        <text>S-methyl-5'-thioadenosine + phosphate = 5-(methylsulfanyl)-alpha-D-ribose 1-phosphate + adenine</text>
        <dbReference type="Rhea" id="RHEA:11852"/>
        <dbReference type="ChEBI" id="CHEBI:16708"/>
        <dbReference type="ChEBI" id="CHEBI:17509"/>
        <dbReference type="ChEBI" id="CHEBI:43474"/>
        <dbReference type="ChEBI" id="CHEBI:58533"/>
        <dbReference type="EC" id="2.4.2.28"/>
    </reaction>
    <physiologicalReaction direction="left-to-right" evidence="8">
        <dbReference type="Rhea" id="RHEA:11853"/>
    </physiologicalReaction>
</comment>
<protein>
    <submittedName>
        <fullName evidence="9">Uncharacterized protein</fullName>
    </submittedName>
</protein>
<dbReference type="InterPro" id="IPR003730">
    <property type="entry name" value="Cu_polyphenol_OxRdtase"/>
</dbReference>
<comment type="catalytic activity">
    <reaction evidence="1">
        <text>inosine + phosphate = alpha-D-ribose 1-phosphate + hypoxanthine</text>
        <dbReference type="Rhea" id="RHEA:27646"/>
        <dbReference type="ChEBI" id="CHEBI:17368"/>
        <dbReference type="ChEBI" id="CHEBI:17596"/>
        <dbReference type="ChEBI" id="CHEBI:43474"/>
        <dbReference type="ChEBI" id="CHEBI:57720"/>
        <dbReference type="EC" id="2.4.2.1"/>
    </reaction>
    <physiologicalReaction direction="left-to-right" evidence="1">
        <dbReference type="Rhea" id="RHEA:27647"/>
    </physiologicalReaction>
</comment>
<evidence type="ECO:0000313" key="10">
    <source>
        <dbReference type="Proteomes" id="UP000177331"/>
    </source>
</evidence>
<comment type="caution">
    <text evidence="9">The sequence shown here is derived from an EMBL/GenBank/DDBJ whole genome shotgun (WGS) entry which is preliminary data.</text>
</comment>
<keyword evidence="5" id="KW-0862">Zinc</keyword>
<dbReference type="AlphaFoldDB" id="A0A1F7W7B7"/>
<evidence type="ECO:0000256" key="1">
    <source>
        <dbReference type="ARBA" id="ARBA00000553"/>
    </source>
</evidence>
<evidence type="ECO:0000313" key="9">
    <source>
        <dbReference type="EMBL" id="OGL98692.1"/>
    </source>
</evidence>
<name>A0A1F7W7B7_9BACT</name>
<evidence type="ECO:0000256" key="5">
    <source>
        <dbReference type="ARBA" id="ARBA00022833"/>
    </source>
</evidence>
<evidence type="ECO:0000256" key="3">
    <source>
        <dbReference type="ARBA" id="ARBA00022679"/>
    </source>
</evidence>
<dbReference type="SUPFAM" id="SSF64438">
    <property type="entry name" value="CNF1/YfiH-like putative cysteine hydrolases"/>
    <property type="match status" value="1"/>
</dbReference>